<dbReference type="GO" id="GO:0005634">
    <property type="term" value="C:nucleus"/>
    <property type="evidence" value="ECO:0007669"/>
    <property type="project" value="TreeGrafter"/>
</dbReference>
<sequence length="261" mass="29597">MLKLHSYLKVNELTGRASLASKISKLSFLDKGGKRVLKQTSTATSPNSCYRSGEQGHFALMSVQVPPRFEDDKHVSGLFKELWEENTSGGRITLQLYLGEIVSFICNEVTASSWSSKKKSAQAMSKLCEVLRESISSYHQQEITSLCRSRYVEAELTDPELPTKETSATKDKKFKPIVKKIEEIQTKIAPLRIQAIESSLATTSSDKDWKRETVVIADEVVLILDEDGNRFLNAGWRDSRSENNLTFRRWPRRSRTVGKEF</sequence>
<dbReference type="AlphaFoldDB" id="A0A9I9ELT2"/>
<protein>
    <submittedName>
        <fullName evidence="2">Uncharacterized protein</fullName>
    </submittedName>
</protein>
<proteinExistence type="predicted"/>
<evidence type="ECO:0000313" key="2">
    <source>
        <dbReference type="EnsemblPlants" id="MELO3C035575.2.1"/>
    </source>
</evidence>
<name>A0A9I9ELT2_CUCME</name>
<dbReference type="Gramene" id="MELO3C035575.2.1">
    <property type="protein sequence ID" value="MELO3C035575.2.1"/>
    <property type="gene ID" value="MELO3C035575.2"/>
</dbReference>
<dbReference type="PANTHER" id="PTHR23346:SF19">
    <property type="entry name" value="PROTEASOME ADAPTER AND SCAFFOLD PROTEIN ECM29"/>
    <property type="match status" value="1"/>
</dbReference>
<keyword evidence="1" id="KW-0677">Repeat</keyword>
<dbReference type="GO" id="GO:0005737">
    <property type="term" value="C:cytoplasm"/>
    <property type="evidence" value="ECO:0007669"/>
    <property type="project" value="TreeGrafter"/>
</dbReference>
<evidence type="ECO:0000256" key="1">
    <source>
        <dbReference type="ARBA" id="ARBA00022737"/>
    </source>
</evidence>
<dbReference type="GO" id="GO:0060090">
    <property type="term" value="F:molecular adaptor activity"/>
    <property type="evidence" value="ECO:0007669"/>
    <property type="project" value="TreeGrafter"/>
</dbReference>
<dbReference type="GO" id="GO:0036503">
    <property type="term" value="P:ERAD pathway"/>
    <property type="evidence" value="ECO:0007669"/>
    <property type="project" value="TreeGrafter"/>
</dbReference>
<reference evidence="2" key="1">
    <citation type="submission" date="2023-03" db="UniProtKB">
        <authorList>
            <consortium name="EnsemblPlants"/>
        </authorList>
    </citation>
    <scope>IDENTIFICATION</scope>
</reference>
<accession>A0A9I9ELT2</accession>
<organism evidence="2">
    <name type="scientific">Cucumis melo</name>
    <name type="common">Muskmelon</name>
    <dbReference type="NCBI Taxonomy" id="3656"/>
    <lineage>
        <taxon>Eukaryota</taxon>
        <taxon>Viridiplantae</taxon>
        <taxon>Streptophyta</taxon>
        <taxon>Embryophyta</taxon>
        <taxon>Tracheophyta</taxon>
        <taxon>Spermatophyta</taxon>
        <taxon>Magnoliopsida</taxon>
        <taxon>eudicotyledons</taxon>
        <taxon>Gunneridae</taxon>
        <taxon>Pentapetalae</taxon>
        <taxon>rosids</taxon>
        <taxon>fabids</taxon>
        <taxon>Cucurbitales</taxon>
        <taxon>Cucurbitaceae</taxon>
        <taxon>Benincaseae</taxon>
        <taxon>Cucumis</taxon>
    </lineage>
</organism>
<dbReference type="EnsemblPlants" id="MELO3C035575.2.1">
    <property type="protein sequence ID" value="MELO3C035575.2.1"/>
    <property type="gene ID" value="MELO3C035575.2"/>
</dbReference>
<dbReference type="PANTHER" id="PTHR23346">
    <property type="entry name" value="TRANSLATIONAL ACTIVATOR GCN1-RELATED"/>
    <property type="match status" value="1"/>
</dbReference>